<dbReference type="PROSITE" id="PS51257">
    <property type="entry name" value="PROKAR_LIPOPROTEIN"/>
    <property type="match status" value="1"/>
</dbReference>
<dbReference type="Pfam" id="PF14595">
    <property type="entry name" value="Thioredoxin_9"/>
    <property type="match status" value="1"/>
</dbReference>
<evidence type="ECO:0000256" key="1">
    <source>
        <dbReference type="SAM" id="SignalP"/>
    </source>
</evidence>
<reference evidence="2 3" key="1">
    <citation type="submission" date="2019-08" db="EMBL/GenBank/DDBJ databases">
        <title>Ulvibacter marinistellae sp. nov., isolated from a starfish, Patiria pectinifera.</title>
        <authorList>
            <person name="Kawano K."/>
            <person name="Ushijima N."/>
            <person name="Kihara M."/>
            <person name="Itoh H."/>
        </authorList>
    </citation>
    <scope>NUCLEOTIDE SEQUENCE [LARGE SCALE GENOMIC DNA]</scope>
    <source>
        <strain evidence="2 3">KK4</strain>
    </source>
</reference>
<evidence type="ECO:0008006" key="4">
    <source>
        <dbReference type="Google" id="ProtNLM"/>
    </source>
</evidence>
<keyword evidence="3" id="KW-1185">Reference proteome</keyword>
<dbReference type="SUPFAM" id="SSF52833">
    <property type="entry name" value="Thioredoxin-like"/>
    <property type="match status" value="1"/>
</dbReference>
<dbReference type="OrthoDB" id="6398367at2"/>
<sequence>MIKSMYKITRYLILSFLMISFFACKNTTKQKTAQENQLTEISEKNGINTLIDDPENQGDKMLLGAINKKGLSDLKMFPWMDEEMKSYEPEATTLKKIKENLSGVKIKAFMGTWCEDSQREIPRLYKILEATDFDLSNMEIVAVSHDKETPSGFEKNLNIEFVPTLIFYKNDKELGRFVEYAQENLETDILKIITGATYKHAYQE</sequence>
<dbReference type="Proteomes" id="UP000326994">
    <property type="component" value="Unassembled WGS sequence"/>
</dbReference>
<gene>
    <name evidence="2" type="ORF">ULMS_25980</name>
</gene>
<comment type="caution">
    <text evidence="2">The sequence shown here is derived from an EMBL/GenBank/DDBJ whole genome shotgun (WGS) entry which is preliminary data.</text>
</comment>
<feature type="chain" id="PRO_5023877730" description="Thioredoxin" evidence="1">
    <location>
        <begin position="26"/>
        <end position="204"/>
    </location>
</feature>
<feature type="signal peptide" evidence="1">
    <location>
        <begin position="1"/>
        <end position="25"/>
    </location>
</feature>
<dbReference type="Gene3D" id="3.40.30.10">
    <property type="entry name" value="Glutaredoxin"/>
    <property type="match status" value="1"/>
</dbReference>
<dbReference type="AlphaFoldDB" id="A0A5J4FXT1"/>
<organism evidence="2 3">
    <name type="scientific">Patiriisocius marinistellae</name>
    <dbReference type="NCBI Taxonomy" id="2494560"/>
    <lineage>
        <taxon>Bacteria</taxon>
        <taxon>Pseudomonadati</taxon>
        <taxon>Bacteroidota</taxon>
        <taxon>Flavobacteriia</taxon>
        <taxon>Flavobacteriales</taxon>
        <taxon>Flavobacteriaceae</taxon>
        <taxon>Patiriisocius</taxon>
    </lineage>
</organism>
<accession>A0A5J4FXT1</accession>
<dbReference type="EMBL" id="BKCF01000005">
    <property type="protein sequence ID" value="GEQ87090.1"/>
    <property type="molecule type" value="Genomic_DNA"/>
</dbReference>
<proteinExistence type="predicted"/>
<name>A0A5J4FXT1_9FLAO</name>
<dbReference type="InterPro" id="IPR036249">
    <property type="entry name" value="Thioredoxin-like_sf"/>
</dbReference>
<dbReference type="CDD" id="cd02947">
    <property type="entry name" value="TRX_family"/>
    <property type="match status" value="1"/>
</dbReference>
<evidence type="ECO:0000313" key="3">
    <source>
        <dbReference type="Proteomes" id="UP000326994"/>
    </source>
</evidence>
<protein>
    <recommendedName>
        <fullName evidence="4">Thioredoxin</fullName>
    </recommendedName>
</protein>
<evidence type="ECO:0000313" key="2">
    <source>
        <dbReference type="EMBL" id="GEQ87090.1"/>
    </source>
</evidence>
<keyword evidence="1" id="KW-0732">Signal</keyword>